<feature type="binding site" evidence="2">
    <location>
        <position position="101"/>
    </location>
    <ligand>
        <name>substrate</name>
    </ligand>
</feature>
<gene>
    <name evidence="4" type="ORF">PCC6912_57040</name>
</gene>
<keyword evidence="5" id="KW-1185">Reference proteome</keyword>
<dbReference type="SUPFAM" id="SSF53254">
    <property type="entry name" value="Phosphoglycerate mutase-like"/>
    <property type="match status" value="1"/>
</dbReference>
<dbReference type="Proteomes" id="UP000268857">
    <property type="component" value="Unassembled WGS sequence"/>
</dbReference>
<evidence type="ECO:0000313" key="5">
    <source>
        <dbReference type="Proteomes" id="UP000268857"/>
    </source>
</evidence>
<feature type="active site" description="Proton donor/acceptor" evidence="1">
    <location>
        <position position="133"/>
    </location>
</feature>
<dbReference type="EMBL" id="RSCJ01000036">
    <property type="protein sequence ID" value="RUR73346.1"/>
    <property type="molecule type" value="Genomic_DNA"/>
</dbReference>
<protein>
    <submittedName>
        <fullName evidence="4">Phosphoglycerate mutase</fullName>
    </submittedName>
</protein>
<proteinExistence type="predicted"/>
<evidence type="ECO:0000313" key="4">
    <source>
        <dbReference type="EMBL" id="RUR73346.1"/>
    </source>
</evidence>
<dbReference type="PANTHER" id="PTHR48100">
    <property type="entry name" value="BROAD-SPECIFICITY PHOSPHATASE YOR283W-RELATED"/>
    <property type="match status" value="1"/>
</dbReference>
<feature type="site" description="Transition state stabilizer" evidence="3">
    <location>
        <position position="218"/>
    </location>
</feature>
<evidence type="ECO:0000256" key="3">
    <source>
        <dbReference type="PIRSR" id="PIRSR613078-3"/>
    </source>
</evidence>
<dbReference type="CDD" id="cd07067">
    <property type="entry name" value="HP_PGM_like"/>
    <property type="match status" value="1"/>
</dbReference>
<dbReference type="SMART" id="SM00855">
    <property type="entry name" value="PGAM"/>
    <property type="match status" value="1"/>
</dbReference>
<accession>A0A433MYC1</accession>
<dbReference type="STRING" id="211165.GCA_000317285_06374"/>
<dbReference type="InterPro" id="IPR013078">
    <property type="entry name" value="His_Pase_superF_clade-1"/>
</dbReference>
<feature type="binding site" evidence="2">
    <location>
        <begin position="50"/>
        <end position="57"/>
    </location>
    <ligand>
        <name>substrate</name>
    </ligand>
</feature>
<sequence length="432" mass="48487">MQSEHDHKGLGIGDWGLTRGVGEGGMGGGGENLSPHPLNQSGLTRVILVRHAQSTYNAQKRYQGICNDSVLTEKGRNDAYQTGVALRGWKVDKVYTSPLLRTIETTLEILDGLQERYKRILLPHIDSSPLLQEIDMPAWQGLTYKYVQEHFAEDYRCWKERPHEFQMAQPQQEKQLETGGIAVAKQCFPVLDLYDRARQFWREILPLHIGKTILIVSHGGTIRALIGTAIAMGCEQYHVLQQSNCGISILKFPTLDDQRAQLEAMNLTTHLGEVLPKLKDGKQGLRLLLVPANEKAPHSIHKLAEHLQTVPIDFSLSSDLDYSQQTAKQLLKYHPKAVELQVLRQDFLQLWQQTLLSERTVIPSNETYSARPITALVVASVYIIQNMLAQVLGTSLECLQLVPNTLSVLYYPLTMRTPVLQAMNIAESLVSG</sequence>
<evidence type="ECO:0000256" key="1">
    <source>
        <dbReference type="PIRSR" id="PIRSR613078-1"/>
    </source>
</evidence>
<feature type="active site" description="Tele-phosphohistidine intermediate" evidence="1">
    <location>
        <position position="51"/>
    </location>
</feature>
<organism evidence="4 5">
    <name type="scientific">Chlorogloeopsis fritschii PCC 6912</name>
    <dbReference type="NCBI Taxonomy" id="211165"/>
    <lineage>
        <taxon>Bacteria</taxon>
        <taxon>Bacillati</taxon>
        <taxon>Cyanobacteriota</taxon>
        <taxon>Cyanophyceae</taxon>
        <taxon>Nostocales</taxon>
        <taxon>Chlorogloeopsidaceae</taxon>
        <taxon>Chlorogloeopsis</taxon>
    </lineage>
</organism>
<dbReference type="OrthoDB" id="9781415at2"/>
<comment type="caution">
    <text evidence="4">The sequence shown here is derived from an EMBL/GenBank/DDBJ whole genome shotgun (WGS) entry which is preliminary data.</text>
</comment>
<dbReference type="Pfam" id="PF00300">
    <property type="entry name" value="His_Phos_1"/>
    <property type="match status" value="1"/>
</dbReference>
<dbReference type="Gene3D" id="3.40.50.1240">
    <property type="entry name" value="Phosphoglycerate mutase-like"/>
    <property type="match status" value="1"/>
</dbReference>
<dbReference type="InterPro" id="IPR050275">
    <property type="entry name" value="PGM_Phosphatase"/>
</dbReference>
<dbReference type="GO" id="GO:0016791">
    <property type="term" value="F:phosphatase activity"/>
    <property type="evidence" value="ECO:0007669"/>
    <property type="project" value="TreeGrafter"/>
</dbReference>
<dbReference type="PANTHER" id="PTHR48100:SF10">
    <property type="entry name" value="2-CARBOXY-D-ARABINITOL-1-PHOSPHATASE-RELATED"/>
    <property type="match status" value="1"/>
</dbReference>
<reference evidence="4 5" key="1">
    <citation type="journal article" date="2019" name="Genome Biol. Evol.">
        <title>Day and night: Metabolic profiles and evolutionary relationships of six axenic non-marine cyanobacteria.</title>
        <authorList>
            <person name="Will S.E."/>
            <person name="Henke P."/>
            <person name="Boedeker C."/>
            <person name="Huang S."/>
            <person name="Brinkmann H."/>
            <person name="Rohde M."/>
            <person name="Jarek M."/>
            <person name="Friedl T."/>
            <person name="Seufert S."/>
            <person name="Schumacher M."/>
            <person name="Overmann J."/>
            <person name="Neumann-Schaal M."/>
            <person name="Petersen J."/>
        </authorList>
    </citation>
    <scope>NUCLEOTIDE SEQUENCE [LARGE SCALE GENOMIC DNA]</scope>
    <source>
        <strain evidence="4 5">PCC 6912</strain>
    </source>
</reference>
<dbReference type="InterPro" id="IPR029033">
    <property type="entry name" value="His_PPase_superfam"/>
</dbReference>
<dbReference type="RefSeq" id="WP_127011407.1">
    <property type="nucleotide sequence ID" value="NZ_RSCJ01000036.1"/>
</dbReference>
<name>A0A433MYC1_CHLFR</name>
<dbReference type="AlphaFoldDB" id="A0A433MYC1"/>
<evidence type="ECO:0000256" key="2">
    <source>
        <dbReference type="PIRSR" id="PIRSR613078-2"/>
    </source>
</evidence>